<dbReference type="InterPro" id="IPR004090">
    <property type="entry name" value="Chemotax_Me-accpt_rcpt"/>
</dbReference>
<keyword evidence="5 12" id="KW-0812">Transmembrane</keyword>
<dbReference type="OrthoDB" id="8724845at2"/>
<dbReference type="SUPFAM" id="SSF58104">
    <property type="entry name" value="Methyl-accepting chemotaxis protein (MCP) signaling domain"/>
    <property type="match status" value="1"/>
</dbReference>
<evidence type="ECO:0000259" key="13">
    <source>
        <dbReference type="PROSITE" id="PS50111"/>
    </source>
</evidence>
<gene>
    <name evidence="15" type="ORF">BTN82_11445</name>
</gene>
<comment type="caution">
    <text evidence="15">The sequence shown here is derived from an EMBL/GenBank/DDBJ whole genome shotgun (WGS) entry which is preliminary data.</text>
</comment>
<evidence type="ECO:0000256" key="9">
    <source>
        <dbReference type="ARBA" id="ARBA00029447"/>
    </source>
</evidence>
<dbReference type="GO" id="GO:0006935">
    <property type="term" value="P:chemotaxis"/>
    <property type="evidence" value="ECO:0007669"/>
    <property type="project" value="UniProtKB-KW"/>
</dbReference>
<feature type="region of interest" description="Disordered" evidence="11">
    <location>
        <begin position="320"/>
        <end position="339"/>
    </location>
</feature>
<dbReference type="Pfam" id="PF00015">
    <property type="entry name" value="MCPsignal"/>
    <property type="match status" value="1"/>
</dbReference>
<dbReference type="InterPro" id="IPR003660">
    <property type="entry name" value="HAMP_dom"/>
</dbReference>
<sequence>MTTRNIKLTFRALLSFGAICVLLIALGGLALWKMEQIHEAAVDLQSNWMPSVRQAAKIESATLRVRLEALHYATEDESLKGASLDKLAGLKNTLAQAIKDYEPLISSDEEKATYEQVRRGAQDYLDKLMVMIDTSKTNTAEQTNTYINQVTVPLANTLQSAIEALIRINEAGAEQSAVAADAQFNSGLTLTSAIIVLAIILTTLIATLFTRSIIRPVLSLLATTQKIAEGDLRTQVEISGRDELTDLQKSTQAMLDSLKSTLRHIADSSTQLASAAEEMSAITRESNAGIQQQSMETDQAATAVNEMTAAVEEVARNAVSASQSTQASERSASMGKERVEQTIHSIEKLTSTVENTRVEMAGLAQQAQDITKVLDVIRAIAEQTNLLALNAAIEAARAGEQGRGFAVVADEVRALAHRTQLSTQEIEQMIQGIQSGSSKAMLSMQQSSEDASQTLSIAHEAGNAIGHITQAISDINERNLMIATASEEQAQVARSVDQNLMSIRDLSLQSSSAASQTSIASSELSTLAVSLNKLVARFSL</sequence>
<dbReference type="PROSITE" id="PS50111">
    <property type="entry name" value="CHEMOTAXIS_TRANSDUC_2"/>
    <property type="match status" value="1"/>
</dbReference>
<comment type="similarity">
    <text evidence="9">Belongs to the methyl-accepting chemotaxis (MCP) protein family.</text>
</comment>
<dbReference type="GO" id="GO:0004888">
    <property type="term" value="F:transmembrane signaling receptor activity"/>
    <property type="evidence" value="ECO:0007669"/>
    <property type="project" value="InterPro"/>
</dbReference>
<evidence type="ECO:0000256" key="8">
    <source>
        <dbReference type="ARBA" id="ARBA00023224"/>
    </source>
</evidence>
<dbReference type="GO" id="GO:0005886">
    <property type="term" value="C:plasma membrane"/>
    <property type="evidence" value="ECO:0007669"/>
    <property type="project" value="UniProtKB-SubCell"/>
</dbReference>
<dbReference type="AlphaFoldDB" id="A0A1Q8ES34"/>
<dbReference type="SMART" id="SM00304">
    <property type="entry name" value="HAMP"/>
    <property type="match status" value="1"/>
</dbReference>
<evidence type="ECO:0000256" key="10">
    <source>
        <dbReference type="PROSITE-ProRule" id="PRU00284"/>
    </source>
</evidence>
<name>A0A1Q8ES34_9PSED</name>
<evidence type="ECO:0000256" key="1">
    <source>
        <dbReference type="ARBA" id="ARBA00004651"/>
    </source>
</evidence>
<accession>A0A1Q8ES34</accession>
<evidence type="ECO:0000259" key="14">
    <source>
        <dbReference type="PROSITE" id="PS50885"/>
    </source>
</evidence>
<evidence type="ECO:0000313" key="15">
    <source>
        <dbReference type="EMBL" id="OLF54608.1"/>
    </source>
</evidence>
<dbReference type="CDD" id="cd06225">
    <property type="entry name" value="HAMP"/>
    <property type="match status" value="1"/>
</dbReference>
<dbReference type="PANTHER" id="PTHR32089">
    <property type="entry name" value="METHYL-ACCEPTING CHEMOTAXIS PROTEIN MCPB"/>
    <property type="match status" value="1"/>
</dbReference>
<feature type="domain" description="HAMP" evidence="14">
    <location>
        <begin position="211"/>
        <end position="263"/>
    </location>
</feature>
<dbReference type="Pfam" id="PF12729">
    <property type="entry name" value="4HB_MCP_1"/>
    <property type="match status" value="1"/>
</dbReference>
<dbReference type="Pfam" id="PF00672">
    <property type="entry name" value="HAMP"/>
    <property type="match status" value="1"/>
</dbReference>
<keyword evidence="2" id="KW-1003">Cell membrane</keyword>
<proteinExistence type="inferred from homology"/>
<dbReference type="FunFam" id="1.10.287.950:FF:000001">
    <property type="entry name" value="Methyl-accepting chemotaxis sensory transducer"/>
    <property type="match status" value="1"/>
</dbReference>
<evidence type="ECO:0000256" key="11">
    <source>
        <dbReference type="SAM" id="MobiDB-lite"/>
    </source>
</evidence>
<comment type="subcellular location">
    <subcellularLocation>
        <location evidence="1">Cell membrane</location>
        <topology evidence="1">Multi-pass membrane protein</topology>
    </subcellularLocation>
</comment>
<feature type="domain" description="Methyl-accepting transducer" evidence="13">
    <location>
        <begin position="268"/>
        <end position="504"/>
    </location>
</feature>
<protein>
    <submittedName>
        <fullName evidence="15">Methyl-accepting chemotaxis protein</fullName>
    </submittedName>
</protein>
<keyword evidence="7 12" id="KW-0472">Membrane</keyword>
<dbReference type="GO" id="GO:0007165">
    <property type="term" value="P:signal transduction"/>
    <property type="evidence" value="ECO:0007669"/>
    <property type="project" value="UniProtKB-KW"/>
</dbReference>
<dbReference type="Proteomes" id="UP000185578">
    <property type="component" value="Unassembled WGS sequence"/>
</dbReference>
<reference evidence="15 16" key="1">
    <citation type="submission" date="2016-12" db="EMBL/GenBank/DDBJ databases">
        <authorList>
            <person name="Song W.-J."/>
            <person name="Kurnit D.M."/>
        </authorList>
    </citation>
    <scope>NUCLEOTIDE SEQUENCE [LARGE SCALE GENOMIC DNA]</scope>
    <source>
        <strain evidence="15 16">PCL1601</strain>
    </source>
</reference>
<keyword evidence="3" id="KW-0488">Methylation</keyword>
<evidence type="ECO:0000256" key="6">
    <source>
        <dbReference type="ARBA" id="ARBA00022989"/>
    </source>
</evidence>
<evidence type="ECO:0000256" key="3">
    <source>
        <dbReference type="ARBA" id="ARBA00022481"/>
    </source>
</evidence>
<dbReference type="InterPro" id="IPR024478">
    <property type="entry name" value="HlyB_4HB_MCP"/>
</dbReference>
<evidence type="ECO:0000313" key="16">
    <source>
        <dbReference type="Proteomes" id="UP000185578"/>
    </source>
</evidence>
<dbReference type="Gene3D" id="1.10.287.950">
    <property type="entry name" value="Methyl-accepting chemotaxis protein"/>
    <property type="match status" value="1"/>
</dbReference>
<evidence type="ECO:0000256" key="2">
    <source>
        <dbReference type="ARBA" id="ARBA00022475"/>
    </source>
</evidence>
<keyword evidence="8 10" id="KW-0807">Transducer</keyword>
<evidence type="ECO:0000256" key="12">
    <source>
        <dbReference type="SAM" id="Phobius"/>
    </source>
</evidence>
<organism evidence="15 16">
    <name type="scientific">Pseudomonas chlororaphis</name>
    <dbReference type="NCBI Taxonomy" id="587753"/>
    <lineage>
        <taxon>Bacteria</taxon>
        <taxon>Pseudomonadati</taxon>
        <taxon>Pseudomonadota</taxon>
        <taxon>Gammaproteobacteria</taxon>
        <taxon>Pseudomonadales</taxon>
        <taxon>Pseudomonadaceae</taxon>
        <taxon>Pseudomonas</taxon>
    </lineage>
</organism>
<keyword evidence="6 12" id="KW-1133">Transmembrane helix</keyword>
<feature type="transmembrane region" description="Helical" evidence="12">
    <location>
        <begin position="12"/>
        <end position="32"/>
    </location>
</feature>
<feature type="transmembrane region" description="Helical" evidence="12">
    <location>
        <begin position="188"/>
        <end position="209"/>
    </location>
</feature>
<dbReference type="PANTHER" id="PTHR32089:SF120">
    <property type="entry name" value="METHYL-ACCEPTING CHEMOTAXIS PROTEIN TLPQ"/>
    <property type="match status" value="1"/>
</dbReference>
<dbReference type="EMBL" id="MSCT01000009">
    <property type="protein sequence ID" value="OLF54608.1"/>
    <property type="molecule type" value="Genomic_DNA"/>
</dbReference>
<dbReference type="RefSeq" id="WP_075119229.1">
    <property type="nucleotide sequence ID" value="NZ_MSCT01000009.1"/>
</dbReference>
<dbReference type="PRINTS" id="PR00260">
    <property type="entry name" value="CHEMTRNSDUCR"/>
</dbReference>
<feature type="compositionally biased region" description="Polar residues" evidence="11">
    <location>
        <begin position="320"/>
        <end position="331"/>
    </location>
</feature>
<dbReference type="PROSITE" id="PS50885">
    <property type="entry name" value="HAMP"/>
    <property type="match status" value="1"/>
</dbReference>
<evidence type="ECO:0000256" key="4">
    <source>
        <dbReference type="ARBA" id="ARBA00022500"/>
    </source>
</evidence>
<evidence type="ECO:0000256" key="7">
    <source>
        <dbReference type="ARBA" id="ARBA00023136"/>
    </source>
</evidence>
<keyword evidence="4" id="KW-0145">Chemotaxis</keyword>
<evidence type="ECO:0000256" key="5">
    <source>
        <dbReference type="ARBA" id="ARBA00022692"/>
    </source>
</evidence>
<dbReference type="SMART" id="SM00283">
    <property type="entry name" value="MA"/>
    <property type="match status" value="1"/>
</dbReference>
<dbReference type="InterPro" id="IPR004089">
    <property type="entry name" value="MCPsignal_dom"/>
</dbReference>